<dbReference type="AlphaFoldDB" id="A0A248TH59"/>
<dbReference type="Proteomes" id="UP000215137">
    <property type="component" value="Chromosome"/>
</dbReference>
<dbReference type="KEGG" id="bko:CKF48_09545"/>
<keyword evidence="2" id="KW-1185">Reference proteome</keyword>
<name>A0A248TH59_9BACI</name>
<accession>A0A248TH59</accession>
<evidence type="ECO:0000313" key="2">
    <source>
        <dbReference type="Proteomes" id="UP000215137"/>
    </source>
</evidence>
<proteinExistence type="predicted"/>
<reference evidence="1 2" key="1">
    <citation type="submission" date="2017-08" db="EMBL/GenBank/DDBJ databases">
        <title>Complete Genome Sequence of Bacillus kochii Oregon-R-modENCODE STRAIN BDGP4, isolated from Drosophila melanogaster gut.</title>
        <authorList>
            <person name="Wan K.H."/>
            <person name="Yu C."/>
            <person name="Park S."/>
            <person name="Hammonds A.S."/>
            <person name="Booth B.W."/>
            <person name="Celniker S.E."/>
        </authorList>
    </citation>
    <scope>NUCLEOTIDE SEQUENCE [LARGE SCALE GENOMIC DNA]</scope>
    <source>
        <strain evidence="1 2">BDGP4</strain>
    </source>
</reference>
<dbReference type="EMBL" id="CP022983">
    <property type="protein sequence ID" value="ASV67547.1"/>
    <property type="molecule type" value="Genomic_DNA"/>
</dbReference>
<sequence>MKMSKTGWSLVAAAATIVLGYGAKKGKIPSISSKVVSDIATVASDAVINEEKSFGGLKESVINRIATNTNKGVKAFIEGNELVYEFKSNSNKTILESRFIIDAGKLVMTFVSGSYGNKPTAPWFFRDSLVEAMNKANENL</sequence>
<organism evidence="1 2">
    <name type="scientific">Cytobacillus kochii</name>
    <dbReference type="NCBI Taxonomy" id="859143"/>
    <lineage>
        <taxon>Bacteria</taxon>
        <taxon>Bacillati</taxon>
        <taxon>Bacillota</taxon>
        <taxon>Bacilli</taxon>
        <taxon>Bacillales</taxon>
        <taxon>Bacillaceae</taxon>
        <taxon>Cytobacillus</taxon>
    </lineage>
</organism>
<gene>
    <name evidence="1" type="ORF">CKF48_09545</name>
</gene>
<evidence type="ECO:0000313" key="1">
    <source>
        <dbReference type="EMBL" id="ASV67547.1"/>
    </source>
</evidence>
<protein>
    <submittedName>
        <fullName evidence="1">Uncharacterized protein</fullName>
    </submittedName>
</protein>